<evidence type="ECO:0000256" key="1">
    <source>
        <dbReference type="SAM" id="Phobius"/>
    </source>
</evidence>
<organism evidence="2 3">
    <name type="scientific">Metschnikowia bicuspidata</name>
    <dbReference type="NCBI Taxonomy" id="27322"/>
    <lineage>
        <taxon>Eukaryota</taxon>
        <taxon>Fungi</taxon>
        <taxon>Dikarya</taxon>
        <taxon>Ascomycota</taxon>
        <taxon>Saccharomycotina</taxon>
        <taxon>Pichiomycetes</taxon>
        <taxon>Metschnikowiaceae</taxon>
        <taxon>Metschnikowia</taxon>
    </lineage>
</organism>
<sequence length="100" mass="10779">MSLRLNKRNLKLSTVAIAGAAVVAAGFVLITTFPHVKTSFLSVLGLRKDHVPADKPVVDLSEWTDEELKSFLQETETGDCAARFAAQGLRVSRKVATLGP</sequence>
<keyword evidence="3" id="KW-1185">Reference proteome</keyword>
<proteinExistence type="predicted"/>
<keyword evidence="1" id="KW-0812">Transmembrane</keyword>
<accession>A0A4P9ZHM8</accession>
<keyword evidence="1" id="KW-1133">Transmembrane helix</keyword>
<dbReference type="AlphaFoldDB" id="A0A4P9ZHM8"/>
<dbReference type="Proteomes" id="UP000268321">
    <property type="component" value="Unassembled WGS sequence"/>
</dbReference>
<name>A0A4P9ZHM8_9ASCO</name>
<keyword evidence="1" id="KW-0472">Membrane</keyword>
<feature type="transmembrane region" description="Helical" evidence="1">
    <location>
        <begin position="12"/>
        <end position="33"/>
    </location>
</feature>
<evidence type="ECO:0000313" key="3">
    <source>
        <dbReference type="Proteomes" id="UP000268321"/>
    </source>
</evidence>
<reference evidence="3" key="1">
    <citation type="journal article" date="2018" name="Nat. Microbiol.">
        <title>Leveraging single-cell genomics to expand the fungal tree of life.</title>
        <authorList>
            <person name="Ahrendt S.R."/>
            <person name="Quandt C.A."/>
            <person name="Ciobanu D."/>
            <person name="Clum A."/>
            <person name="Salamov A."/>
            <person name="Andreopoulos B."/>
            <person name="Cheng J.F."/>
            <person name="Woyke T."/>
            <person name="Pelin A."/>
            <person name="Henrissat B."/>
            <person name="Reynolds N.K."/>
            <person name="Benny G.L."/>
            <person name="Smith M.E."/>
            <person name="James T.Y."/>
            <person name="Grigoriev I.V."/>
        </authorList>
    </citation>
    <scope>NUCLEOTIDE SEQUENCE [LARGE SCALE GENOMIC DNA]</scope>
    <source>
        <strain evidence="3">Baker2002</strain>
    </source>
</reference>
<evidence type="ECO:0000313" key="2">
    <source>
        <dbReference type="EMBL" id="RKP32667.1"/>
    </source>
</evidence>
<protein>
    <submittedName>
        <fullName evidence="2">Uncharacterized protein</fullName>
    </submittedName>
</protein>
<dbReference type="EMBL" id="ML004430">
    <property type="protein sequence ID" value="RKP32667.1"/>
    <property type="molecule type" value="Genomic_DNA"/>
</dbReference>
<gene>
    <name evidence="2" type="ORF">METBISCDRAFT_21349</name>
</gene>